<proteinExistence type="predicted"/>
<dbReference type="OrthoDB" id="8100461at2"/>
<name>A0A1W1ZCN9_9SPHI</name>
<dbReference type="RefSeq" id="WP_084236932.1">
    <property type="nucleotide sequence ID" value="NZ_FWXT01000001.1"/>
</dbReference>
<accession>A0A1W1ZCN9</accession>
<dbReference type="EMBL" id="FWXT01000001">
    <property type="protein sequence ID" value="SMC46195.1"/>
    <property type="molecule type" value="Genomic_DNA"/>
</dbReference>
<reference evidence="2" key="1">
    <citation type="submission" date="2017-04" db="EMBL/GenBank/DDBJ databases">
        <authorList>
            <person name="Varghese N."/>
            <person name="Submissions S."/>
        </authorList>
    </citation>
    <scope>NUCLEOTIDE SEQUENCE [LARGE SCALE GENOMIC DNA]</scope>
    <source>
        <strain evidence="2">DSM 12126</strain>
    </source>
</reference>
<evidence type="ECO:0000313" key="2">
    <source>
        <dbReference type="Proteomes" id="UP000192756"/>
    </source>
</evidence>
<dbReference type="AlphaFoldDB" id="A0A1W1ZCN9"/>
<organism evidence="1 2">
    <name type="scientific">Pedobacter africanus</name>
    <dbReference type="NCBI Taxonomy" id="151894"/>
    <lineage>
        <taxon>Bacteria</taxon>
        <taxon>Pseudomonadati</taxon>
        <taxon>Bacteroidota</taxon>
        <taxon>Sphingobacteriia</taxon>
        <taxon>Sphingobacteriales</taxon>
        <taxon>Sphingobacteriaceae</taxon>
        <taxon>Pedobacter</taxon>
    </lineage>
</organism>
<protein>
    <submittedName>
        <fullName evidence="1">Uncharacterized protein</fullName>
    </submittedName>
</protein>
<keyword evidence="2" id="KW-1185">Reference proteome</keyword>
<gene>
    <name evidence="1" type="ORF">SAMN04488524_0605</name>
</gene>
<dbReference type="STRING" id="151894.SAMN04488524_0605"/>
<dbReference type="Proteomes" id="UP000192756">
    <property type="component" value="Unassembled WGS sequence"/>
</dbReference>
<sequence length="290" mass="31858">MEVVEVISENSLATLVKAEIDTQIATAKAFPRSIKTFIDKAISIATVNDNVAASCSYSLPRSGKTLDGPSVRLAEIVCSTYGNVRSGARVISNDGKTITAQGVCHDLETNNCVTVEVKRKITDKHGKTFSEDMQVVTGNAACAIAFRNAVFKVIPSALVFEVFDAAKKVAIGTAETLVERRDKAIKYFKDEGVKEDQICEVLSIKRVEDIDLEKLYTLRGMVTLIKNGESTIQDIFHKPKKDSVDKEAERMIALINDAKSVEDLMALKKNVKEPQMQLFNNKLEELNAPA</sequence>
<evidence type="ECO:0000313" key="1">
    <source>
        <dbReference type="EMBL" id="SMC46195.1"/>
    </source>
</evidence>